<name>A0A1V8NRF6_CITBR</name>
<dbReference type="Gene3D" id="3.30.2310.20">
    <property type="entry name" value="RelE-like"/>
    <property type="match status" value="1"/>
</dbReference>
<feature type="active site" description="Proton donor" evidence="2">
    <location>
        <position position="88"/>
    </location>
</feature>
<dbReference type="GO" id="GO:0006415">
    <property type="term" value="P:translational termination"/>
    <property type="evidence" value="ECO:0007669"/>
    <property type="project" value="TreeGrafter"/>
</dbReference>
<dbReference type="PIRSF" id="PIRSF006156">
    <property type="entry name" value="YafQ"/>
    <property type="match status" value="1"/>
</dbReference>
<keyword evidence="1" id="KW-1277">Toxin-antitoxin system</keyword>
<dbReference type="GO" id="GO:0004521">
    <property type="term" value="F:RNA endonuclease activity"/>
    <property type="evidence" value="ECO:0007669"/>
    <property type="project" value="TreeGrafter"/>
</dbReference>
<organism evidence="3 4">
    <name type="scientific">Citrobacter braakii</name>
    <dbReference type="NCBI Taxonomy" id="57706"/>
    <lineage>
        <taxon>Bacteria</taxon>
        <taxon>Pseudomonadati</taxon>
        <taxon>Pseudomonadota</taxon>
        <taxon>Gammaproteobacteria</taxon>
        <taxon>Enterobacterales</taxon>
        <taxon>Enterobacteriaceae</taxon>
        <taxon>Citrobacter</taxon>
        <taxon>Citrobacter freundii complex</taxon>
    </lineage>
</organism>
<dbReference type="EMBL" id="NAEW01000042">
    <property type="protein sequence ID" value="OQM38994.1"/>
    <property type="molecule type" value="Genomic_DNA"/>
</dbReference>
<accession>A0A1V8NRF6</accession>
<evidence type="ECO:0000313" key="4">
    <source>
        <dbReference type="Proteomes" id="UP000192573"/>
    </source>
</evidence>
<dbReference type="SUPFAM" id="SSF143011">
    <property type="entry name" value="RelE-like"/>
    <property type="match status" value="1"/>
</dbReference>
<dbReference type="PANTHER" id="PTHR40588">
    <property type="entry name" value="MRNA INTERFERASE TOXIN YAFQ"/>
    <property type="match status" value="1"/>
</dbReference>
<dbReference type="InterPro" id="IPR004386">
    <property type="entry name" value="Toxin_YafQ-like"/>
</dbReference>
<dbReference type="InterPro" id="IPR007712">
    <property type="entry name" value="RelE/ParE_toxin"/>
</dbReference>
<comment type="caution">
    <text evidence="3">The sequence shown here is derived from an EMBL/GenBank/DDBJ whole genome shotgun (WGS) entry which is preliminary data.</text>
</comment>
<evidence type="ECO:0000256" key="1">
    <source>
        <dbReference type="ARBA" id="ARBA00022649"/>
    </source>
</evidence>
<gene>
    <name evidence="3" type="ORF">BZK42_27195</name>
</gene>
<dbReference type="Pfam" id="PF15738">
    <property type="entry name" value="YafQ_toxin"/>
    <property type="match status" value="1"/>
</dbReference>
<evidence type="ECO:0000256" key="2">
    <source>
        <dbReference type="PIRSR" id="PIRSR006156-1"/>
    </source>
</evidence>
<dbReference type="Proteomes" id="UP000192573">
    <property type="component" value="Unassembled WGS sequence"/>
</dbReference>
<proteinExistence type="predicted"/>
<dbReference type="GO" id="GO:0006402">
    <property type="term" value="P:mRNA catabolic process"/>
    <property type="evidence" value="ECO:0007669"/>
    <property type="project" value="TreeGrafter"/>
</dbReference>
<dbReference type="InterPro" id="IPR035093">
    <property type="entry name" value="RelE/ParE_toxin_dom_sf"/>
</dbReference>
<reference evidence="3 4" key="1">
    <citation type="submission" date="2017-03" db="EMBL/GenBank/DDBJ databases">
        <authorList>
            <person name="Afonso C.L."/>
            <person name="Miller P.J."/>
            <person name="Scott M.A."/>
            <person name="Spackman E."/>
            <person name="Goraichik I."/>
            <person name="Dimitrov K.M."/>
            <person name="Suarez D.L."/>
            <person name="Swayne D.E."/>
        </authorList>
    </citation>
    <scope>NUCLEOTIDE SEQUENCE [LARGE SCALE GENOMIC DNA]</scope>
    <source>
        <strain evidence="3 4">ATCC 51113</strain>
    </source>
</reference>
<dbReference type="RefSeq" id="WP_080861333.1">
    <property type="nucleotide sequence ID" value="NZ_NAEW01000042.1"/>
</dbReference>
<evidence type="ECO:0000313" key="3">
    <source>
        <dbReference type="EMBL" id="OQM38994.1"/>
    </source>
</evidence>
<protein>
    <submittedName>
        <fullName evidence="3">YafQ family addiction module toxin</fullName>
    </submittedName>
</protein>
<sequence>MRTIERTSAFKKDYKREAKGKHRNDLDAVLVSVLNDLVRDEPLEPRQRDHDLTGNWSGYRECHLKPDLLLIYRKPDSESLQLARLGSHSELFG</sequence>
<dbReference type="PANTHER" id="PTHR40588:SF1">
    <property type="entry name" value="MRNA INTERFERASE TOXIN YAFQ"/>
    <property type="match status" value="1"/>
</dbReference>
<dbReference type="AlphaFoldDB" id="A0A1V8NRF6"/>
<dbReference type="NCBIfam" id="TIGR02385">
    <property type="entry name" value="RelE_StbE"/>
    <property type="match status" value="1"/>
</dbReference>